<name>A0A0C3ET85_PILCF</name>
<protein>
    <recommendedName>
        <fullName evidence="4">Three-Cys-motif partner protein TcmP</fullName>
    </recommendedName>
</protein>
<dbReference type="AlphaFoldDB" id="A0A0C3ET85"/>
<dbReference type="EMBL" id="KN833364">
    <property type="protein sequence ID" value="KIM71304.1"/>
    <property type="molecule type" value="Genomic_DNA"/>
</dbReference>
<reference evidence="2 3" key="1">
    <citation type="submission" date="2014-04" db="EMBL/GenBank/DDBJ databases">
        <authorList>
            <consortium name="DOE Joint Genome Institute"/>
            <person name="Kuo A."/>
            <person name="Tarkka M."/>
            <person name="Buscot F."/>
            <person name="Kohler A."/>
            <person name="Nagy L.G."/>
            <person name="Floudas D."/>
            <person name="Copeland A."/>
            <person name="Barry K.W."/>
            <person name="Cichocki N."/>
            <person name="Veneault-Fourrey C."/>
            <person name="LaButti K."/>
            <person name="Lindquist E.A."/>
            <person name="Lipzen A."/>
            <person name="Lundell T."/>
            <person name="Morin E."/>
            <person name="Murat C."/>
            <person name="Sun H."/>
            <person name="Tunlid A."/>
            <person name="Henrissat B."/>
            <person name="Grigoriev I.V."/>
            <person name="Hibbett D.S."/>
            <person name="Martin F."/>
            <person name="Nordberg H.P."/>
            <person name="Cantor M.N."/>
            <person name="Hua S.X."/>
        </authorList>
    </citation>
    <scope>NUCLEOTIDE SEQUENCE [LARGE SCALE GENOMIC DNA]</scope>
    <source>
        <strain evidence="2 3">F 1598</strain>
    </source>
</reference>
<dbReference type="HOGENOM" id="CLU_500686_0_0_1"/>
<dbReference type="NCBIfam" id="TIGR04474">
    <property type="entry name" value="tcm_partner"/>
    <property type="match status" value="1"/>
</dbReference>
<dbReference type="Proteomes" id="UP000054166">
    <property type="component" value="Unassembled WGS sequence"/>
</dbReference>
<reference evidence="3" key="2">
    <citation type="submission" date="2015-01" db="EMBL/GenBank/DDBJ databases">
        <title>Evolutionary Origins and Diversification of the Mycorrhizal Mutualists.</title>
        <authorList>
            <consortium name="DOE Joint Genome Institute"/>
            <consortium name="Mycorrhizal Genomics Consortium"/>
            <person name="Kohler A."/>
            <person name="Kuo A."/>
            <person name="Nagy L.G."/>
            <person name="Floudas D."/>
            <person name="Copeland A."/>
            <person name="Barry K.W."/>
            <person name="Cichocki N."/>
            <person name="Veneault-Fourrey C."/>
            <person name="LaButti K."/>
            <person name="Lindquist E.A."/>
            <person name="Lipzen A."/>
            <person name="Lundell T."/>
            <person name="Morin E."/>
            <person name="Murat C."/>
            <person name="Riley R."/>
            <person name="Ohm R."/>
            <person name="Sun H."/>
            <person name="Tunlid A."/>
            <person name="Henrissat B."/>
            <person name="Grigoriev I.V."/>
            <person name="Hibbett D.S."/>
            <person name="Martin F."/>
        </authorList>
    </citation>
    <scope>NUCLEOTIDE SEQUENCE [LARGE SCALE GENOMIC DNA]</scope>
    <source>
        <strain evidence="3">F 1598</strain>
    </source>
</reference>
<accession>A0A0C3ET85</accession>
<dbReference type="InterPro" id="IPR031009">
    <property type="entry name" value="Tcm_partner"/>
</dbReference>
<organism evidence="2 3">
    <name type="scientific">Piloderma croceum (strain F 1598)</name>
    <dbReference type="NCBI Taxonomy" id="765440"/>
    <lineage>
        <taxon>Eukaryota</taxon>
        <taxon>Fungi</taxon>
        <taxon>Dikarya</taxon>
        <taxon>Basidiomycota</taxon>
        <taxon>Agaricomycotina</taxon>
        <taxon>Agaricomycetes</taxon>
        <taxon>Agaricomycetidae</taxon>
        <taxon>Atheliales</taxon>
        <taxon>Atheliaceae</taxon>
        <taxon>Piloderma</taxon>
    </lineage>
</organism>
<keyword evidence="3" id="KW-1185">Reference proteome</keyword>
<feature type="compositionally biased region" description="Basic and acidic residues" evidence="1">
    <location>
        <begin position="513"/>
        <end position="530"/>
    </location>
</feature>
<proteinExistence type="predicted"/>
<sequence>MNSCSQSVLPPSDQIDEVHPHTFIKVRILERYLNAWSAKFSGTTDMVYFDPFAGVGRIKSKGSPNSEADGSAIAALRLFHNHRALKNKPVTIRVFLNERETPRFHALESRVSEIKTLVEDPLPEQRLKVTVFNREYPKVIDDMFHDLQIIPRCIFSFIDPYGYKDNTFEAIRKLLSPQKGEVLVLFCTFAIAKVNESSYRVYKEHVANVFGLPIWTPELRADVNRYRDQLQKCAGAKYTLHFSMRDNRDRRIYELVYATKDFGGLKVMKTVMYSMSQELDREMQDFEFHFSDFKTQRPERGDTQNTMSDQAHKACAECLYDHFQGKETTLMEIEEHVLLRTAYPYFIGTLKAAAASRFILSAESQNGGRRPKWNTFQSSKIRFASHSQLADDLASMLRNAAGQARRLRKVDDFVEYAKFTWLGLAYTVDEIWTEVKLVIEDLHRQGKIICDMGRFSKATKPGKLPVKWTNEKEDIRSYFGVSSRRIQTDRQKMRQHPYADERKVRVLPSGPSGERRDRGVLEGSEEKNMEFSRNSQEGPSHDTH</sequence>
<evidence type="ECO:0000313" key="2">
    <source>
        <dbReference type="EMBL" id="KIM71304.1"/>
    </source>
</evidence>
<evidence type="ECO:0000256" key="1">
    <source>
        <dbReference type="SAM" id="MobiDB-lite"/>
    </source>
</evidence>
<feature type="region of interest" description="Disordered" evidence="1">
    <location>
        <begin position="486"/>
        <end position="544"/>
    </location>
</feature>
<feature type="compositionally biased region" description="Basic and acidic residues" evidence="1">
    <location>
        <begin position="486"/>
        <end position="504"/>
    </location>
</feature>
<gene>
    <name evidence="2" type="ORF">PILCRDRAFT_17187</name>
</gene>
<dbReference type="InParanoid" id="A0A0C3ET85"/>
<evidence type="ECO:0008006" key="4">
    <source>
        <dbReference type="Google" id="ProtNLM"/>
    </source>
</evidence>
<evidence type="ECO:0000313" key="3">
    <source>
        <dbReference type="Proteomes" id="UP000054166"/>
    </source>
</evidence>